<keyword evidence="1" id="KW-0812">Transmembrane</keyword>
<accession>A0A6J4QFS6</accession>
<evidence type="ECO:0000256" key="1">
    <source>
        <dbReference type="SAM" id="Phobius"/>
    </source>
</evidence>
<keyword evidence="1" id="KW-0472">Membrane</keyword>
<feature type="transmembrane region" description="Helical" evidence="1">
    <location>
        <begin position="31"/>
        <end position="54"/>
    </location>
</feature>
<protein>
    <submittedName>
        <fullName evidence="2">Uncharacterized protein</fullName>
    </submittedName>
</protein>
<organism evidence="2">
    <name type="scientific">uncultured Rubrobacteraceae bacterium</name>
    <dbReference type="NCBI Taxonomy" id="349277"/>
    <lineage>
        <taxon>Bacteria</taxon>
        <taxon>Bacillati</taxon>
        <taxon>Actinomycetota</taxon>
        <taxon>Rubrobacteria</taxon>
        <taxon>Rubrobacterales</taxon>
        <taxon>Rubrobacteraceae</taxon>
        <taxon>environmental samples</taxon>
    </lineage>
</organism>
<keyword evidence="1" id="KW-1133">Transmembrane helix</keyword>
<reference evidence="2" key="1">
    <citation type="submission" date="2020-02" db="EMBL/GenBank/DDBJ databases">
        <authorList>
            <person name="Meier V. D."/>
        </authorList>
    </citation>
    <scope>NUCLEOTIDE SEQUENCE</scope>
    <source>
        <strain evidence="2">AVDCRST_MAG03</strain>
    </source>
</reference>
<sequence>MSGATVPGCAQVCLRWQLRRHRAYAASNAPYFFAFTGPPAALGGLAAGAALASASSPGRR</sequence>
<evidence type="ECO:0000313" key="2">
    <source>
        <dbReference type="EMBL" id="CAA9436506.1"/>
    </source>
</evidence>
<dbReference type="EMBL" id="CADCUT010000214">
    <property type="protein sequence ID" value="CAA9436506.1"/>
    <property type="molecule type" value="Genomic_DNA"/>
</dbReference>
<gene>
    <name evidence="2" type="ORF">AVDCRST_MAG03-3645</name>
</gene>
<dbReference type="AlphaFoldDB" id="A0A6J4QFS6"/>
<name>A0A6J4QFS6_9ACTN</name>
<proteinExistence type="predicted"/>